<keyword evidence="3" id="KW-0479">Metal-binding</keyword>
<feature type="domain" description="EF-hand" evidence="7">
    <location>
        <begin position="247"/>
        <end position="282"/>
    </location>
</feature>
<dbReference type="SUPFAM" id="SSF47473">
    <property type="entry name" value="EF-hand"/>
    <property type="match status" value="1"/>
</dbReference>
<evidence type="ECO:0000256" key="1">
    <source>
        <dbReference type="ARBA" id="ARBA00004496"/>
    </source>
</evidence>
<evidence type="ECO:0000256" key="3">
    <source>
        <dbReference type="ARBA" id="ARBA00022723"/>
    </source>
</evidence>
<evidence type="ECO:0000259" key="7">
    <source>
        <dbReference type="PROSITE" id="PS50222"/>
    </source>
</evidence>
<keyword evidence="4" id="KW-0677">Repeat</keyword>
<comment type="caution">
    <text evidence="8">The sequence shown here is derived from an EMBL/GenBank/DDBJ whole genome shotgun (WGS) entry which is preliminary data.</text>
</comment>
<dbReference type="AlphaFoldDB" id="A0A060SUQ1"/>
<feature type="region of interest" description="Disordered" evidence="6">
    <location>
        <begin position="80"/>
        <end position="101"/>
    </location>
</feature>
<dbReference type="STRING" id="5643.A0A060SUQ1"/>
<evidence type="ECO:0000313" key="8">
    <source>
        <dbReference type="EMBL" id="CDO77841.1"/>
    </source>
</evidence>
<dbReference type="EMBL" id="CCBP010000510">
    <property type="protein sequence ID" value="CDO77841.1"/>
    <property type="molecule type" value="Genomic_DNA"/>
</dbReference>
<keyword evidence="9" id="KW-1185">Reference proteome</keyword>
<dbReference type="GO" id="GO:0005737">
    <property type="term" value="C:cytoplasm"/>
    <property type="evidence" value="ECO:0007669"/>
    <property type="project" value="UniProtKB-SubCell"/>
</dbReference>
<dbReference type="CDD" id="cd16180">
    <property type="entry name" value="EFh_PEF_Group_I"/>
    <property type="match status" value="1"/>
</dbReference>
<sequence>MYTPGLRSAEAEKWVGTHVLPVWRSAGCTNAATSGAPPFVHPPPQRSSPEAYSGGYSAPPGAPPGGGYGGGYGGHQSYGGGPPGYAGGPGPGGFAPAPAGPPPGADPQLWSWFTAVDTDRSGHISVHELQKALINGDWSPFDLDTVKLLMSIFDTDRSGTIGFNEFAGLWKYIKDWQNVFRHFDRDRSGSIDSRELHEALRQFGYNLSPQLLQLVERKYDVRTKGTGAGVRPDLEGITFDRFVRACVVIKQVTEAFQRLDTDRDGWVQINYDQFMETVLSLP</sequence>
<organism evidence="8 9">
    <name type="scientific">Pycnoporus cinnabarinus</name>
    <name type="common">Cinnabar-red polypore</name>
    <name type="synonym">Trametes cinnabarina</name>
    <dbReference type="NCBI Taxonomy" id="5643"/>
    <lineage>
        <taxon>Eukaryota</taxon>
        <taxon>Fungi</taxon>
        <taxon>Dikarya</taxon>
        <taxon>Basidiomycota</taxon>
        <taxon>Agaricomycotina</taxon>
        <taxon>Agaricomycetes</taxon>
        <taxon>Polyporales</taxon>
        <taxon>Polyporaceae</taxon>
        <taxon>Trametes</taxon>
    </lineage>
</organism>
<dbReference type="InterPro" id="IPR018247">
    <property type="entry name" value="EF_Hand_1_Ca_BS"/>
</dbReference>
<name>A0A060SUQ1_PYCCI</name>
<dbReference type="GO" id="GO:0005509">
    <property type="term" value="F:calcium ion binding"/>
    <property type="evidence" value="ECO:0007669"/>
    <property type="project" value="InterPro"/>
</dbReference>
<evidence type="ECO:0000256" key="6">
    <source>
        <dbReference type="SAM" id="MobiDB-lite"/>
    </source>
</evidence>
<keyword evidence="5" id="KW-0106">Calcium</keyword>
<evidence type="ECO:0000256" key="4">
    <source>
        <dbReference type="ARBA" id="ARBA00022737"/>
    </source>
</evidence>
<dbReference type="OrthoDB" id="186625at2759"/>
<dbReference type="SMART" id="SM00054">
    <property type="entry name" value="EFh"/>
    <property type="match status" value="4"/>
</dbReference>
<gene>
    <name evidence="8" type="ORF">BN946_scf184717.g3</name>
</gene>
<evidence type="ECO:0000256" key="5">
    <source>
        <dbReference type="ARBA" id="ARBA00022837"/>
    </source>
</evidence>
<evidence type="ECO:0000256" key="2">
    <source>
        <dbReference type="ARBA" id="ARBA00022490"/>
    </source>
</evidence>
<dbReference type="PANTHER" id="PTHR46212:SF3">
    <property type="entry name" value="GH27120P"/>
    <property type="match status" value="1"/>
</dbReference>
<dbReference type="InterPro" id="IPR051426">
    <property type="entry name" value="Peflin/Sorcin_CaBP"/>
</dbReference>
<evidence type="ECO:0000313" key="9">
    <source>
        <dbReference type="Proteomes" id="UP000029665"/>
    </source>
</evidence>
<feature type="region of interest" description="Disordered" evidence="6">
    <location>
        <begin position="34"/>
        <end position="60"/>
    </location>
</feature>
<dbReference type="Gene3D" id="1.10.238.10">
    <property type="entry name" value="EF-hand"/>
    <property type="match status" value="1"/>
</dbReference>
<dbReference type="PROSITE" id="PS00018">
    <property type="entry name" value="EF_HAND_1"/>
    <property type="match status" value="2"/>
</dbReference>
<protein>
    <recommendedName>
        <fullName evidence="7">EF-hand domain-containing protein</fullName>
    </recommendedName>
</protein>
<proteinExistence type="predicted"/>
<reference evidence="8" key="1">
    <citation type="submission" date="2014-01" db="EMBL/GenBank/DDBJ databases">
        <title>The genome of the white-rot fungus Pycnoporus cinnabarinus: a basidiomycete model with a versatile arsenal for lignocellulosic biomass breakdown.</title>
        <authorList>
            <person name="Levasseur A."/>
            <person name="Lomascolo A."/>
            <person name="Ruiz-Duenas F.J."/>
            <person name="Uzan E."/>
            <person name="Piumi F."/>
            <person name="Kues U."/>
            <person name="Ram A.F.J."/>
            <person name="Murat C."/>
            <person name="Haon M."/>
            <person name="Benoit I."/>
            <person name="Arfi Y."/>
            <person name="Chevret D."/>
            <person name="Drula E."/>
            <person name="Kwon M.J."/>
            <person name="Gouret P."/>
            <person name="Lesage-Meessen L."/>
            <person name="Lombard V."/>
            <person name="Mariette J."/>
            <person name="Noirot C."/>
            <person name="Park J."/>
            <person name="Patyshakuliyeva A."/>
            <person name="Wieneger R.A.B."/>
            <person name="Wosten H.A.B."/>
            <person name="Martin F."/>
            <person name="Coutinho P.M."/>
            <person name="de Vries R."/>
            <person name="Martinez A.T."/>
            <person name="Klopp C."/>
            <person name="Pontarotti P."/>
            <person name="Henrissat B."/>
            <person name="Record E."/>
        </authorList>
    </citation>
    <scope>NUCLEOTIDE SEQUENCE [LARGE SCALE GENOMIC DNA]</scope>
    <source>
        <strain evidence="8">BRFM137</strain>
    </source>
</reference>
<feature type="compositionally biased region" description="Gly residues" evidence="6">
    <location>
        <begin position="80"/>
        <end position="93"/>
    </location>
</feature>
<comment type="subcellular location">
    <subcellularLocation>
        <location evidence="1">Cytoplasm</location>
    </subcellularLocation>
</comment>
<dbReference type="Pfam" id="PF13499">
    <property type="entry name" value="EF-hand_7"/>
    <property type="match status" value="2"/>
</dbReference>
<dbReference type="Proteomes" id="UP000029665">
    <property type="component" value="Unassembled WGS sequence"/>
</dbReference>
<dbReference type="PANTHER" id="PTHR46212">
    <property type="entry name" value="PEFLIN"/>
    <property type="match status" value="1"/>
</dbReference>
<feature type="domain" description="EF-hand" evidence="7">
    <location>
        <begin position="171"/>
        <end position="206"/>
    </location>
</feature>
<dbReference type="InterPro" id="IPR011992">
    <property type="entry name" value="EF-hand-dom_pair"/>
</dbReference>
<feature type="domain" description="EF-hand" evidence="7">
    <location>
        <begin position="104"/>
        <end position="139"/>
    </location>
</feature>
<accession>A0A060SUQ1</accession>
<dbReference type="HOGENOM" id="CLU_051357_1_0_1"/>
<keyword evidence="2" id="KW-0963">Cytoplasm</keyword>
<dbReference type="InterPro" id="IPR002048">
    <property type="entry name" value="EF_hand_dom"/>
</dbReference>
<dbReference type="GO" id="GO:0048306">
    <property type="term" value="F:calcium-dependent protein binding"/>
    <property type="evidence" value="ECO:0007669"/>
    <property type="project" value="UniProtKB-ARBA"/>
</dbReference>
<dbReference type="OMA" id="NIDHVEM"/>
<dbReference type="PROSITE" id="PS50222">
    <property type="entry name" value="EF_HAND_2"/>
    <property type="match status" value="3"/>
</dbReference>